<evidence type="ECO:0000259" key="3">
    <source>
        <dbReference type="Pfam" id="PF01551"/>
    </source>
</evidence>
<dbReference type="SUPFAM" id="SSF51261">
    <property type="entry name" value="Duplicated hybrid motif"/>
    <property type="match status" value="1"/>
</dbReference>
<dbReference type="PANTHER" id="PTHR21666">
    <property type="entry name" value="PEPTIDASE-RELATED"/>
    <property type="match status" value="1"/>
</dbReference>
<evidence type="ECO:0000256" key="1">
    <source>
        <dbReference type="ARBA" id="ARBA00022729"/>
    </source>
</evidence>
<dbReference type="InterPro" id="IPR050570">
    <property type="entry name" value="Cell_wall_metabolism_enzyme"/>
</dbReference>
<dbReference type="InterPro" id="IPR016047">
    <property type="entry name" value="M23ase_b-sheet_dom"/>
</dbReference>
<dbReference type="Proteomes" id="UP001589613">
    <property type="component" value="Unassembled WGS sequence"/>
</dbReference>
<feature type="chain" id="PRO_5047341304" evidence="2">
    <location>
        <begin position="26"/>
        <end position="205"/>
    </location>
</feature>
<proteinExistence type="predicted"/>
<reference evidence="4 5" key="1">
    <citation type="submission" date="2024-09" db="EMBL/GenBank/DDBJ databases">
        <authorList>
            <person name="Sun Q."/>
            <person name="Mori K."/>
        </authorList>
    </citation>
    <scope>NUCLEOTIDE SEQUENCE [LARGE SCALE GENOMIC DNA]</scope>
    <source>
        <strain evidence="4 5">JCM 12763</strain>
    </source>
</reference>
<sequence>MRRHGPAASALCALLVAVLPPPAGGVPTDEPVPPPPAPGVAAPADGAWTTSPPGDAVLAGPRDRRPPWEWPTVTVRAVARPFDPPARRWLPGHRGVDLVGVLGEPVRAVDDGVVSFSGTIAGVGVVSLTHADGLRSTYQPVSPSVAAGVTVARGQQIGDLDAGGHCLLLHCLHLGAVRGRDSYLDPALLLGQVRLTLLPSSGTAG</sequence>
<dbReference type="PANTHER" id="PTHR21666:SF289">
    <property type="entry name" value="L-ALA--D-GLU ENDOPEPTIDASE"/>
    <property type="match status" value="1"/>
</dbReference>
<keyword evidence="4" id="KW-0378">Hydrolase</keyword>
<dbReference type="EC" id="3.4.24.-" evidence="4"/>
<feature type="signal peptide" evidence="2">
    <location>
        <begin position="1"/>
        <end position="25"/>
    </location>
</feature>
<evidence type="ECO:0000256" key="2">
    <source>
        <dbReference type="SAM" id="SignalP"/>
    </source>
</evidence>
<dbReference type="InterPro" id="IPR011055">
    <property type="entry name" value="Dup_hybrid_motif"/>
</dbReference>
<comment type="caution">
    <text evidence="4">The sequence shown here is derived from an EMBL/GenBank/DDBJ whole genome shotgun (WGS) entry which is preliminary data.</text>
</comment>
<dbReference type="Gene3D" id="2.70.70.10">
    <property type="entry name" value="Glucose Permease (Domain IIA)"/>
    <property type="match status" value="1"/>
</dbReference>
<dbReference type="RefSeq" id="WP_141337498.1">
    <property type="nucleotide sequence ID" value="NZ_JBHMAX010000002.1"/>
</dbReference>
<protein>
    <submittedName>
        <fullName evidence="4">M23 family metallopeptidase</fullName>
        <ecNumber evidence="4">3.4.24.-</ecNumber>
    </submittedName>
</protein>
<evidence type="ECO:0000313" key="4">
    <source>
        <dbReference type="EMBL" id="MFB9730739.1"/>
    </source>
</evidence>
<keyword evidence="5" id="KW-1185">Reference proteome</keyword>
<dbReference type="GO" id="GO:0016787">
    <property type="term" value="F:hydrolase activity"/>
    <property type="evidence" value="ECO:0007669"/>
    <property type="project" value="UniProtKB-KW"/>
</dbReference>
<dbReference type="CDD" id="cd12797">
    <property type="entry name" value="M23_peptidase"/>
    <property type="match status" value="1"/>
</dbReference>
<dbReference type="Pfam" id="PF01551">
    <property type="entry name" value="Peptidase_M23"/>
    <property type="match status" value="1"/>
</dbReference>
<feature type="domain" description="M23ase beta-sheet core" evidence="3">
    <location>
        <begin position="92"/>
        <end position="174"/>
    </location>
</feature>
<keyword evidence="1 2" id="KW-0732">Signal</keyword>
<gene>
    <name evidence="4" type="ORF">ACFFN0_01625</name>
</gene>
<organism evidence="4 5">
    <name type="scientific">Ornithinimicrobium kibberense</name>
    <dbReference type="NCBI Taxonomy" id="282060"/>
    <lineage>
        <taxon>Bacteria</taxon>
        <taxon>Bacillati</taxon>
        <taxon>Actinomycetota</taxon>
        <taxon>Actinomycetes</taxon>
        <taxon>Micrococcales</taxon>
        <taxon>Ornithinimicrobiaceae</taxon>
        <taxon>Ornithinimicrobium</taxon>
    </lineage>
</organism>
<name>A0ABV5UYY2_9MICO</name>
<accession>A0ABV5UYY2</accession>
<evidence type="ECO:0000313" key="5">
    <source>
        <dbReference type="Proteomes" id="UP001589613"/>
    </source>
</evidence>
<dbReference type="EMBL" id="JBHMAX010000002">
    <property type="protein sequence ID" value="MFB9730739.1"/>
    <property type="molecule type" value="Genomic_DNA"/>
</dbReference>